<dbReference type="Proteomes" id="UP000219465">
    <property type="component" value="Unassembled WGS sequence"/>
</dbReference>
<evidence type="ECO:0000256" key="1">
    <source>
        <dbReference type="SAM" id="MobiDB-lite"/>
    </source>
</evidence>
<accession>A0A286IEY6</accession>
<keyword evidence="4" id="KW-1185">Reference proteome</keyword>
<evidence type="ECO:0000259" key="2">
    <source>
        <dbReference type="Pfam" id="PF09851"/>
    </source>
</evidence>
<protein>
    <submittedName>
        <fullName evidence="3">Putative oligomerization/nucleic acid binding protein</fullName>
    </submittedName>
</protein>
<dbReference type="AlphaFoldDB" id="A0A286IEY6"/>
<dbReference type="InterPro" id="IPR018649">
    <property type="entry name" value="SHOCT"/>
</dbReference>
<organism evidence="3 4">
    <name type="scientific">Hoeflea halophila</name>
    <dbReference type="NCBI Taxonomy" id="714899"/>
    <lineage>
        <taxon>Bacteria</taxon>
        <taxon>Pseudomonadati</taxon>
        <taxon>Pseudomonadota</taxon>
        <taxon>Alphaproteobacteria</taxon>
        <taxon>Hyphomicrobiales</taxon>
        <taxon>Rhizobiaceae</taxon>
        <taxon>Hoeflea</taxon>
    </lineage>
</organism>
<evidence type="ECO:0000313" key="3">
    <source>
        <dbReference type="EMBL" id="SOE18695.1"/>
    </source>
</evidence>
<reference evidence="4" key="1">
    <citation type="submission" date="2017-08" db="EMBL/GenBank/DDBJ databases">
        <authorList>
            <person name="Varghese N."/>
            <person name="Submissions S."/>
        </authorList>
    </citation>
    <scope>NUCLEOTIDE SEQUENCE [LARGE SCALE GENOMIC DNA]</scope>
    <source>
        <strain evidence="4">KCTC 23107</strain>
    </source>
</reference>
<gene>
    <name evidence="3" type="ORF">SAMN05877838_3631</name>
</gene>
<feature type="domain" description="SHOCT" evidence="2">
    <location>
        <begin position="283"/>
        <end position="309"/>
    </location>
</feature>
<feature type="region of interest" description="Disordered" evidence="1">
    <location>
        <begin position="225"/>
        <end position="268"/>
    </location>
</feature>
<proteinExistence type="predicted"/>
<dbReference type="EMBL" id="OCPC01000006">
    <property type="protein sequence ID" value="SOE18695.1"/>
    <property type="molecule type" value="Genomic_DNA"/>
</dbReference>
<dbReference type="Pfam" id="PF09851">
    <property type="entry name" value="SHOCT"/>
    <property type="match status" value="1"/>
</dbReference>
<name>A0A286IEY6_9HYPH</name>
<evidence type="ECO:0000313" key="4">
    <source>
        <dbReference type="Proteomes" id="UP000219465"/>
    </source>
</evidence>
<feature type="compositionally biased region" description="Low complexity" evidence="1">
    <location>
        <begin position="225"/>
        <end position="245"/>
    </location>
</feature>
<feature type="compositionally biased region" description="Basic and acidic residues" evidence="1">
    <location>
        <begin position="259"/>
        <end position="268"/>
    </location>
</feature>
<sequence>MTQLTEEGRKALADIAARHGVSEDGVEHLLMALIAGQGTQAQFNHPELGGMGQWSQGGMTMVGDMFNNALKAKVDALCTDVAQSMRQSALLDVSSAPASQSQYQGDGASLSVGGATPGNWWPAGLGHAASNGAQNQMRYAWFPDTARLAIDTGDGKVRVYDTADHRIGGFSQQQSADQSLSFTSQYGLVKLSDLREIDLEQPGDAGTGAVNGKSGPALSEALLKAASETRPAAPSLSAAGPAPDSIEPLQPKATTQDPLRLDEAEAKTEAASGAVDEFDIFAKIERLASLHARGILSDEEFQSKKAELLARI</sequence>
<dbReference type="RefSeq" id="WP_097109166.1">
    <property type="nucleotide sequence ID" value="NZ_OCPC01000006.1"/>
</dbReference>